<dbReference type="Proteomes" id="UP000187203">
    <property type="component" value="Unassembled WGS sequence"/>
</dbReference>
<comment type="caution">
    <text evidence="1">The sequence shown here is derived from an EMBL/GenBank/DDBJ whole genome shotgun (WGS) entry which is preliminary data.</text>
</comment>
<dbReference type="EMBL" id="AWUE01017691">
    <property type="protein sequence ID" value="OMO85577.1"/>
    <property type="molecule type" value="Genomic_DNA"/>
</dbReference>
<dbReference type="AlphaFoldDB" id="A0A1R3ISP5"/>
<organism evidence="1 2">
    <name type="scientific">Corchorus olitorius</name>
    <dbReference type="NCBI Taxonomy" id="93759"/>
    <lineage>
        <taxon>Eukaryota</taxon>
        <taxon>Viridiplantae</taxon>
        <taxon>Streptophyta</taxon>
        <taxon>Embryophyta</taxon>
        <taxon>Tracheophyta</taxon>
        <taxon>Spermatophyta</taxon>
        <taxon>Magnoliopsida</taxon>
        <taxon>eudicotyledons</taxon>
        <taxon>Gunneridae</taxon>
        <taxon>Pentapetalae</taxon>
        <taxon>rosids</taxon>
        <taxon>malvids</taxon>
        <taxon>Malvales</taxon>
        <taxon>Malvaceae</taxon>
        <taxon>Grewioideae</taxon>
        <taxon>Apeibeae</taxon>
        <taxon>Corchorus</taxon>
    </lineage>
</organism>
<accession>A0A1R3ISP5</accession>
<gene>
    <name evidence="1" type="ORF">COLO4_21552</name>
</gene>
<keyword evidence="2" id="KW-1185">Reference proteome</keyword>
<reference evidence="2" key="1">
    <citation type="submission" date="2013-09" db="EMBL/GenBank/DDBJ databases">
        <title>Corchorus olitorius genome sequencing.</title>
        <authorList>
            <person name="Alam M."/>
            <person name="Haque M.S."/>
            <person name="Islam M.S."/>
            <person name="Emdad E.M."/>
            <person name="Islam M.M."/>
            <person name="Ahmed B."/>
            <person name="Halim A."/>
            <person name="Hossen Q.M.M."/>
            <person name="Hossain M.Z."/>
            <person name="Ahmed R."/>
            <person name="Khan M.M."/>
            <person name="Islam R."/>
            <person name="Rashid M.M."/>
            <person name="Khan S.A."/>
            <person name="Rahman M.S."/>
            <person name="Alam M."/>
            <person name="Yahiya A.S."/>
            <person name="Khan M.S."/>
            <person name="Azam M.S."/>
            <person name="Haque T."/>
            <person name="Lashkar M.Z.H."/>
            <person name="Akhand A.I."/>
            <person name="Morshed G."/>
            <person name="Roy S."/>
            <person name="Uddin K.S."/>
            <person name="Rabeya T."/>
            <person name="Hossain A.S."/>
            <person name="Chowdhury A."/>
            <person name="Snigdha A.R."/>
            <person name="Mortoza M.S."/>
            <person name="Matin S.A."/>
            <person name="Hoque S.M.E."/>
            <person name="Islam M.K."/>
            <person name="Roy D.K."/>
            <person name="Haider R."/>
            <person name="Moosa M.M."/>
            <person name="Elias S.M."/>
            <person name="Hasan A.M."/>
            <person name="Jahan S."/>
            <person name="Shafiuddin M."/>
            <person name="Mahmood N."/>
            <person name="Shommy N.S."/>
        </authorList>
    </citation>
    <scope>NUCLEOTIDE SEQUENCE [LARGE SCALE GENOMIC DNA]</scope>
    <source>
        <strain evidence="2">cv. O-4</strain>
    </source>
</reference>
<sequence>MSCSYLYDQHDIDDEIDFGEDLVPSHPNLHWAGCVDEGWR</sequence>
<name>A0A1R3ISP5_9ROSI</name>
<evidence type="ECO:0000313" key="1">
    <source>
        <dbReference type="EMBL" id="OMO85577.1"/>
    </source>
</evidence>
<evidence type="ECO:0000313" key="2">
    <source>
        <dbReference type="Proteomes" id="UP000187203"/>
    </source>
</evidence>
<protein>
    <submittedName>
        <fullName evidence="1">Uncharacterized protein</fullName>
    </submittedName>
</protein>
<proteinExistence type="predicted"/>